<reference evidence="1 2" key="1">
    <citation type="submission" date="2016-02" db="EMBL/GenBank/DDBJ databases">
        <authorList>
            <consortium name="Pathogen Informatics"/>
        </authorList>
    </citation>
    <scope>NUCLEOTIDE SEQUENCE [LARGE SCALE GENOMIC DNA]</scope>
    <source>
        <strain evidence="1 2">LSS23</strain>
    </source>
</reference>
<dbReference type="AlphaFoldDB" id="A0A0Z8DWB6"/>
<evidence type="ECO:0000313" key="2">
    <source>
        <dbReference type="Proteomes" id="UP000073434"/>
    </source>
</evidence>
<evidence type="ECO:0000313" key="1">
    <source>
        <dbReference type="EMBL" id="CYU51171.1"/>
    </source>
</evidence>
<dbReference type="EMBL" id="FIFW01000008">
    <property type="protein sequence ID" value="CYU51171.1"/>
    <property type="molecule type" value="Genomic_DNA"/>
</dbReference>
<protein>
    <submittedName>
        <fullName evidence="1">Uncharacterized protein</fullName>
    </submittedName>
</protein>
<proteinExistence type="predicted"/>
<dbReference type="Proteomes" id="UP000073434">
    <property type="component" value="Unassembled WGS sequence"/>
</dbReference>
<sequence>MTQEITVNHNDELVDTLTAISVISKQLARKIKEEEINEKNERTE</sequence>
<name>A0A0Z8DWB6_STRSU</name>
<accession>A0A0Z8DWB6</accession>
<dbReference type="RefSeq" id="WP_261307740.1">
    <property type="nucleotide sequence ID" value="NZ_AP023392.1"/>
</dbReference>
<organism evidence="1 2">
    <name type="scientific">Streptococcus suis</name>
    <dbReference type="NCBI Taxonomy" id="1307"/>
    <lineage>
        <taxon>Bacteria</taxon>
        <taxon>Bacillati</taxon>
        <taxon>Bacillota</taxon>
        <taxon>Bacilli</taxon>
        <taxon>Lactobacillales</taxon>
        <taxon>Streptococcaceae</taxon>
        <taxon>Streptococcus</taxon>
    </lineage>
</organism>
<gene>
    <name evidence="1" type="ORF">ERS132385_01046</name>
</gene>